<feature type="region of interest" description="Disordered" evidence="1">
    <location>
        <begin position="1"/>
        <end position="40"/>
    </location>
</feature>
<sequence length="144" mass="16153">MRRTPSSRRSPGSSTRPGCRPPWVSRRTAPPPARADEPRHPFPHVLRYTVDWLAEASPAEHAKPTRVTVSFNMHELGLSESQLRKMKDILGPDRYDEVSGVAILQGDIFDDLNQNAHYLGKAACTFYTSPAGDITERLMRAVKE</sequence>
<name>A0AAV4LN59_BABCB</name>
<dbReference type="Proteomes" id="UP001497744">
    <property type="component" value="Unassembled WGS sequence"/>
</dbReference>
<comment type="caution">
    <text evidence="3">The sequence shown here is derived from an EMBL/GenBank/DDBJ whole genome shotgun (WGS) entry which is preliminary data.</text>
</comment>
<reference evidence="3 4" key="1">
    <citation type="submission" date="2021-06" db="EMBL/GenBank/DDBJ databases">
        <title>Genome sequence of Babesia caballi.</title>
        <authorList>
            <person name="Yamagishi J."/>
            <person name="Kidaka T."/>
            <person name="Ochi A."/>
        </authorList>
    </citation>
    <scope>NUCLEOTIDE SEQUENCE [LARGE SCALE GENOMIC DNA]</scope>
    <source>
        <strain evidence="3">USDA-D6B2</strain>
    </source>
</reference>
<keyword evidence="4" id="KW-1185">Reference proteome</keyword>
<feature type="domain" description="Small ribosomal subunit protein mS35 mitochondrial conserved" evidence="2">
    <location>
        <begin position="46"/>
        <end position="122"/>
    </location>
</feature>
<dbReference type="AlphaFoldDB" id="A0AAV4LN59"/>
<evidence type="ECO:0000259" key="2">
    <source>
        <dbReference type="Pfam" id="PF10213"/>
    </source>
</evidence>
<evidence type="ECO:0000313" key="4">
    <source>
        <dbReference type="Proteomes" id="UP001497744"/>
    </source>
</evidence>
<evidence type="ECO:0000313" key="3">
    <source>
        <dbReference type="EMBL" id="GIX61486.1"/>
    </source>
</evidence>
<organism evidence="3 4">
    <name type="scientific">Babesia caballi</name>
    <dbReference type="NCBI Taxonomy" id="5871"/>
    <lineage>
        <taxon>Eukaryota</taxon>
        <taxon>Sar</taxon>
        <taxon>Alveolata</taxon>
        <taxon>Apicomplexa</taxon>
        <taxon>Aconoidasida</taxon>
        <taxon>Piroplasmida</taxon>
        <taxon>Babesiidae</taxon>
        <taxon>Babesia</taxon>
    </lineage>
</organism>
<protein>
    <submittedName>
        <fullName evidence="3">Ribosomal protein subunit</fullName>
    </submittedName>
</protein>
<proteinExistence type="predicted"/>
<dbReference type="GeneID" id="94192969"/>
<gene>
    <name evidence="3" type="ORF">BcabD6B2_09210</name>
</gene>
<dbReference type="Pfam" id="PF10213">
    <property type="entry name" value="MRP-S28"/>
    <property type="match status" value="1"/>
</dbReference>
<dbReference type="RefSeq" id="XP_067713557.1">
    <property type="nucleotide sequence ID" value="XM_067857456.1"/>
</dbReference>
<keyword evidence="3" id="KW-0689">Ribosomal protein</keyword>
<feature type="compositionally biased region" description="Low complexity" evidence="1">
    <location>
        <begin position="7"/>
        <end position="22"/>
    </location>
</feature>
<accession>A0AAV4LN59</accession>
<evidence type="ECO:0000256" key="1">
    <source>
        <dbReference type="SAM" id="MobiDB-lite"/>
    </source>
</evidence>
<dbReference type="InterPro" id="IPR019349">
    <property type="entry name" value="Ribosomal_mS35_mit"/>
</dbReference>
<keyword evidence="3" id="KW-0687">Ribonucleoprotein</keyword>
<dbReference type="GO" id="GO:0005840">
    <property type="term" value="C:ribosome"/>
    <property type="evidence" value="ECO:0007669"/>
    <property type="project" value="UniProtKB-KW"/>
</dbReference>
<dbReference type="EMBL" id="BPLF01000001">
    <property type="protein sequence ID" value="GIX61486.1"/>
    <property type="molecule type" value="Genomic_DNA"/>
</dbReference>